<dbReference type="AlphaFoldDB" id="A0A6S5D7F1"/>
<evidence type="ECO:0000256" key="4">
    <source>
        <dbReference type="SAM" id="Coils"/>
    </source>
</evidence>
<organism evidence="6 7">
    <name type="scientific">Aeromonas veronii</name>
    <dbReference type="NCBI Taxonomy" id="654"/>
    <lineage>
        <taxon>Bacteria</taxon>
        <taxon>Pseudomonadati</taxon>
        <taxon>Pseudomonadota</taxon>
        <taxon>Gammaproteobacteria</taxon>
        <taxon>Aeromonadales</taxon>
        <taxon>Aeromonadaceae</taxon>
        <taxon>Aeromonas</taxon>
    </lineage>
</organism>
<proteinExistence type="predicted"/>
<dbReference type="InterPro" id="IPR029787">
    <property type="entry name" value="Nucleotide_cyclase"/>
</dbReference>
<feature type="domain" description="GGDEF" evidence="5">
    <location>
        <begin position="205"/>
        <end position="339"/>
    </location>
</feature>
<dbReference type="PANTHER" id="PTHR45138">
    <property type="entry name" value="REGULATORY COMPONENTS OF SENSORY TRANSDUCTION SYSTEM"/>
    <property type="match status" value="1"/>
</dbReference>
<dbReference type="InterPro" id="IPR050469">
    <property type="entry name" value="Diguanylate_Cyclase"/>
</dbReference>
<dbReference type="RefSeq" id="WP_182938059.1">
    <property type="nucleotide sequence ID" value="NZ_AP022038.1"/>
</dbReference>
<dbReference type="EC" id="2.7.7.65" evidence="2"/>
<comment type="cofactor">
    <cofactor evidence="1">
        <name>Mg(2+)</name>
        <dbReference type="ChEBI" id="CHEBI:18420"/>
    </cofactor>
</comment>
<dbReference type="InterPro" id="IPR043128">
    <property type="entry name" value="Rev_trsase/Diguanyl_cyclase"/>
</dbReference>
<dbReference type="EMBL" id="AP022038">
    <property type="protein sequence ID" value="BBR40819.1"/>
    <property type="molecule type" value="Genomic_DNA"/>
</dbReference>
<dbReference type="SUPFAM" id="SSF55073">
    <property type="entry name" value="Nucleotide cyclase"/>
    <property type="match status" value="1"/>
</dbReference>
<dbReference type="PANTHER" id="PTHR45138:SF9">
    <property type="entry name" value="DIGUANYLATE CYCLASE DGCM-RELATED"/>
    <property type="match status" value="1"/>
</dbReference>
<gene>
    <name evidence="6" type="ORF">WP3W19E03_33440</name>
</gene>
<evidence type="ECO:0000259" key="5">
    <source>
        <dbReference type="PROSITE" id="PS50887"/>
    </source>
</evidence>
<name>A0A6S5D7F1_AERVE</name>
<feature type="coiled-coil region" evidence="4">
    <location>
        <begin position="143"/>
        <end position="177"/>
    </location>
</feature>
<dbReference type="NCBIfam" id="TIGR00254">
    <property type="entry name" value="GGDEF"/>
    <property type="match status" value="1"/>
</dbReference>
<dbReference type="GO" id="GO:0052621">
    <property type="term" value="F:diguanylate cyclase activity"/>
    <property type="evidence" value="ECO:0007669"/>
    <property type="project" value="UniProtKB-EC"/>
</dbReference>
<evidence type="ECO:0000256" key="3">
    <source>
        <dbReference type="ARBA" id="ARBA00034247"/>
    </source>
</evidence>
<evidence type="ECO:0000256" key="1">
    <source>
        <dbReference type="ARBA" id="ARBA00001946"/>
    </source>
</evidence>
<dbReference type="GO" id="GO:1902201">
    <property type="term" value="P:negative regulation of bacterial-type flagellum-dependent cell motility"/>
    <property type="evidence" value="ECO:0007669"/>
    <property type="project" value="TreeGrafter"/>
</dbReference>
<dbReference type="Gene3D" id="3.30.70.270">
    <property type="match status" value="1"/>
</dbReference>
<evidence type="ECO:0000313" key="7">
    <source>
        <dbReference type="Proteomes" id="UP000515442"/>
    </source>
</evidence>
<dbReference type="SMART" id="SM00267">
    <property type="entry name" value="GGDEF"/>
    <property type="match status" value="1"/>
</dbReference>
<dbReference type="FunFam" id="3.30.70.270:FF:000001">
    <property type="entry name" value="Diguanylate cyclase domain protein"/>
    <property type="match status" value="1"/>
</dbReference>
<dbReference type="GO" id="GO:0043709">
    <property type="term" value="P:cell adhesion involved in single-species biofilm formation"/>
    <property type="evidence" value="ECO:0007669"/>
    <property type="project" value="TreeGrafter"/>
</dbReference>
<protein>
    <recommendedName>
        <fullName evidence="2">diguanylate cyclase</fullName>
        <ecNumber evidence="2">2.7.7.65</ecNumber>
    </recommendedName>
</protein>
<comment type="catalytic activity">
    <reaction evidence="3">
        <text>2 GTP = 3',3'-c-di-GMP + 2 diphosphate</text>
        <dbReference type="Rhea" id="RHEA:24898"/>
        <dbReference type="ChEBI" id="CHEBI:33019"/>
        <dbReference type="ChEBI" id="CHEBI:37565"/>
        <dbReference type="ChEBI" id="CHEBI:58805"/>
        <dbReference type="EC" id="2.7.7.65"/>
    </reaction>
</comment>
<evidence type="ECO:0000256" key="2">
    <source>
        <dbReference type="ARBA" id="ARBA00012528"/>
    </source>
</evidence>
<keyword evidence="4" id="KW-0175">Coiled coil</keyword>
<accession>A0A6S5D7F1</accession>
<reference evidence="6 7" key="1">
    <citation type="submission" date="2019-12" db="EMBL/GenBank/DDBJ databases">
        <title>complete genome sequences of Aeromonas veronii str. WP3-W19-ESBL-03 isolated from wastewater treatment plant effluent.</title>
        <authorList>
            <person name="Sekizuka T."/>
            <person name="Itokawa K."/>
            <person name="Yatsu K."/>
            <person name="Inamine Y."/>
            <person name="Kuroda M."/>
        </authorList>
    </citation>
    <scope>NUCLEOTIDE SEQUENCE [LARGE SCALE GENOMIC DNA]</scope>
    <source>
        <strain evidence="6 7">WP3-W19-ESBL-03</strain>
    </source>
</reference>
<evidence type="ECO:0000313" key="6">
    <source>
        <dbReference type="EMBL" id="BBR40819.1"/>
    </source>
</evidence>
<dbReference type="PROSITE" id="PS50887">
    <property type="entry name" value="GGDEF"/>
    <property type="match status" value="1"/>
</dbReference>
<sequence length="339" mass="37157">MKPSQNDKSGARSDLGERALAFLAQHRLSASPINYWVAHDYIRGNDPSLCEALNSVIGSSSAIDDFVVREIYEQHVAGEALRRFHGMGEGIEKLLGSLLGDVLSASRNTSGLQASLTENLGRLDEVRDSSGLRAIAQNLAQAALAANESNAALKKSLEATEQETRLLRGELDKHRREAMVDPLTGLLNRRGMLIEAAKLFDSSDGPPALLVMDIDHFKRINDTYGHAVGDIVIQKVAEAMLAIAPDQAMTARFGGEEFVMLVPNASIDRAQQLAEKVRTSIERLRLVRRHDKLEIAPFTISVGVALRQREESIEPLFDRADKALYRAKHNGRNCVVASS</sequence>
<dbReference type="InterPro" id="IPR000160">
    <property type="entry name" value="GGDEF_dom"/>
</dbReference>
<dbReference type="GO" id="GO:0005886">
    <property type="term" value="C:plasma membrane"/>
    <property type="evidence" value="ECO:0007669"/>
    <property type="project" value="TreeGrafter"/>
</dbReference>
<dbReference type="CDD" id="cd01949">
    <property type="entry name" value="GGDEF"/>
    <property type="match status" value="1"/>
</dbReference>
<dbReference type="Proteomes" id="UP000515442">
    <property type="component" value="Chromosome"/>
</dbReference>
<dbReference type="Pfam" id="PF00990">
    <property type="entry name" value="GGDEF"/>
    <property type="match status" value="1"/>
</dbReference>